<feature type="compositionally biased region" description="Low complexity" evidence="3">
    <location>
        <begin position="581"/>
        <end position="606"/>
    </location>
</feature>
<feature type="compositionally biased region" description="Pro residues" evidence="3">
    <location>
        <begin position="549"/>
        <end position="580"/>
    </location>
</feature>
<name>A0AAD8SF36_LOLMU</name>
<keyword evidence="1" id="KW-0479">Metal-binding</keyword>
<dbReference type="InterPro" id="IPR013103">
    <property type="entry name" value="RVT_2"/>
</dbReference>
<dbReference type="InterPro" id="IPR012337">
    <property type="entry name" value="RNaseH-like_sf"/>
</dbReference>
<dbReference type="GO" id="GO:0003676">
    <property type="term" value="F:nucleic acid binding"/>
    <property type="evidence" value="ECO:0007669"/>
    <property type="project" value="InterPro"/>
</dbReference>
<evidence type="ECO:0000256" key="2">
    <source>
        <dbReference type="ARBA" id="ARBA00022801"/>
    </source>
</evidence>
<dbReference type="InterPro" id="IPR036397">
    <property type="entry name" value="RNaseH_sf"/>
</dbReference>
<feature type="region of interest" description="Disordered" evidence="3">
    <location>
        <begin position="343"/>
        <end position="372"/>
    </location>
</feature>
<feature type="region of interest" description="Disordered" evidence="3">
    <location>
        <begin position="548"/>
        <end position="637"/>
    </location>
</feature>
<dbReference type="Pfam" id="PF07727">
    <property type="entry name" value="RVT_2"/>
    <property type="match status" value="1"/>
</dbReference>
<dbReference type="SUPFAM" id="SSF56672">
    <property type="entry name" value="DNA/RNA polymerases"/>
    <property type="match status" value="1"/>
</dbReference>
<dbReference type="PANTHER" id="PTHR42648">
    <property type="entry name" value="TRANSPOSASE, PUTATIVE-RELATED"/>
    <property type="match status" value="1"/>
</dbReference>
<feature type="compositionally biased region" description="Low complexity" evidence="3">
    <location>
        <begin position="271"/>
        <end position="287"/>
    </location>
</feature>
<dbReference type="InterPro" id="IPR001584">
    <property type="entry name" value="Integrase_cat-core"/>
</dbReference>
<dbReference type="InterPro" id="IPR043502">
    <property type="entry name" value="DNA/RNA_pol_sf"/>
</dbReference>
<dbReference type="Gene3D" id="2.40.70.10">
    <property type="entry name" value="Acid Proteases"/>
    <property type="match status" value="1"/>
</dbReference>
<feature type="region of interest" description="Disordered" evidence="3">
    <location>
        <begin position="242"/>
        <end position="327"/>
    </location>
</feature>
<dbReference type="Proteomes" id="UP001231189">
    <property type="component" value="Unassembled WGS sequence"/>
</dbReference>
<evidence type="ECO:0000256" key="1">
    <source>
        <dbReference type="ARBA" id="ARBA00022723"/>
    </source>
</evidence>
<evidence type="ECO:0000259" key="4">
    <source>
        <dbReference type="PROSITE" id="PS50994"/>
    </source>
</evidence>
<proteinExistence type="predicted"/>
<evidence type="ECO:0000256" key="3">
    <source>
        <dbReference type="SAM" id="MobiDB-lite"/>
    </source>
</evidence>
<dbReference type="InterPro" id="IPR057670">
    <property type="entry name" value="SH3_retrovirus"/>
</dbReference>
<dbReference type="Gene3D" id="3.30.420.10">
    <property type="entry name" value="Ribonuclease H-like superfamily/Ribonuclease H"/>
    <property type="match status" value="1"/>
</dbReference>
<protein>
    <recommendedName>
        <fullName evidence="4">Integrase catalytic domain-containing protein</fullName>
    </recommendedName>
</protein>
<dbReference type="PROSITE" id="PS50994">
    <property type="entry name" value="INTEGRASE"/>
    <property type="match status" value="1"/>
</dbReference>
<dbReference type="GO" id="GO:0016787">
    <property type="term" value="F:hydrolase activity"/>
    <property type="evidence" value="ECO:0007669"/>
    <property type="project" value="UniProtKB-KW"/>
</dbReference>
<dbReference type="GO" id="GO:0046872">
    <property type="term" value="F:metal ion binding"/>
    <property type="evidence" value="ECO:0007669"/>
    <property type="project" value="UniProtKB-KW"/>
</dbReference>
<accession>A0AAD8SF36</accession>
<dbReference type="CDD" id="cd00303">
    <property type="entry name" value="retropepsin_like"/>
    <property type="match status" value="1"/>
</dbReference>
<feature type="compositionally biased region" description="Low complexity" evidence="3">
    <location>
        <begin position="343"/>
        <end position="362"/>
    </location>
</feature>
<evidence type="ECO:0000313" key="5">
    <source>
        <dbReference type="EMBL" id="KAK1650438.1"/>
    </source>
</evidence>
<dbReference type="GO" id="GO:0015074">
    <property type="term" value="P:DNA integration"/>
    <property type="evidence" value="ECO:0007669"/>
    <property type="project" value="InterPro"/>
</dbReference>
<reference evidence="5" key="1">
    <citation type="submission" date="2023-07" db="EMBL/GenBank/DDBJ databases">
        <title>A chromosome-level genome assembly of Lolium multiflorum.</title>
        <authorList>
            <person name="Chen Y."/>
            <person name="Copetti D."/>
            <person name="Kolliker R."/>
            <person name="Studer B."/>
        </authorList>
    </citation>
    <scope>NUCLEOTIDE SEQUENCE</scope>
    <source>
        <strain evidence="5">02402/16</strain>
        <tissue evidence="5">Leaf</tissue>
    </source>
</reference>
<feature type="compositionally biased region" description="Pro residues" evidence="3">
    <location>
        <begin position="243"/>
        <end position="270"/>
    </location>
</feature>
<comment type="caution">
    <text evidence="5">The sequence shown here is derived from an EMBL/GenBank/DDBJ whole genome shotgun (WGS) entry which is preliminary data.</text>
</comment>
<dbReference type="PANTHER" id="PTHR42648:SF26">
    <property type="entry name" value="INTEGRASE CATALYTIC DOMAIN-CONTAINING PROTEIN"/>
    <property type="match status" value="1"/>
</dbReference>
<dbReference type="Pfam" id="PF25597">
    <property type="entry name" value="SH3_retrovirus"/>
    <property type="match status" value="1"/>
</dbReference>
<gene>
    <name evidence="5" type="ORF">QYE76_068243</name>
</gene>
<dbReference type="EMBL" id="JAUUTY010000004">
    <property type="protein sequence ID" value="KAK1650438.1"/>
    <property type="molecule type" value="Genomic_DNA"/>
</dbReference>
<dbReference type="InterPro" id="IPR039537">
    <property type="entry name" value="Retrotran_Ty1/copia-like"/>
</dbReference>
<dbReference type="InterPro" id="IPR021109">
    <property type="entry name" value="Peptidase_aspartic_dom_sf"/>
</dbReference>
<keyword evidence="6" id="KW-1185">Reference proteome</keyword>
<evidence type="ECO:0000313" key="6">
    <source>
        <dbReference type="Proteomes" id="UP001231189"/>
    </source>
</evidence>
<sequence>MRGLRLWGVLSGEVSCPPRPVAPTVPVAPPPVALAPDATQADKDAAKSADDTALADYDRKVQDHSTAVATYRQDLTEYTQWIDEDARAAAVLTSSVLPQYAAEFMGLPTAAAQWAFLRQRYQPSGDALYLSVVRQEHALQQGDSTIDEFYTQSAAIWRQLDSLRTAVCATCPCCLTVRADLEFQRVFEFLSRLRKEFEPRRAQLLARGRVPLSEVLAELRAEETRLRGAGLLEVPSVLAARGPPVPSARGPPMPPTSLRPPAQPILPTPPFQGQRQPQQPRGSTSPPCTYCGRPGHTISTCWQRDPSLRPPHLTRRQAGSSGSSAVALSDQDIIRGLRGLLAGTGSSSTGTAGSVPGSSGTVRPPPSTQSGEYISQHLRGVLAEQGTLAQFSCPGAHAQNGVAERKHRHILETTRAMMIASSLPPHFWAEAVATSTYLINIQPSAALQGGIPLERLSGCSPDYSTLRLFGCVCYVLLPPRDRTKLTAQSVECVFLGYSDEHKGYRCWDPVGRRMRISRDVTFDETRPFYPRPTSGTYPVDDISFLLFPDAPPAIPSPPTPSPDAPPSAPSSPLSSPPSTPRSPASDPSDAVPSSASSDDLSSADDLPPSRPVRQRRAPARYSPSQYGLSVVSEPTSYRDAERHPEWQLAMAEEIAALERTGTWDLVSPPSGVRPITCKWVYKIKTRSDGSLERYKARLVARGFQQEHGRDYDETFAPVAHMTTVRTLLAVASVRRWSVSQLDVQNAFLNGELSEEVYMQPPPGYSVPDGMVCRLRRSLYGLKQAPRAWFERFASVVTAAGFSPSLHDPALFVHTSPRGRTLLLLYVDDMIITGDDPEYIAFVKARLRDQFLMTDLGPLRYFLGIEVSSTSDGFSISQEKYIQDLLARAALGDERTVDTPMELNVKLRPTDGDPLPDPTRYRHLVGSLVYLAVTRPDISYPVHILRLNFSSRNLLDSAAGGTFMSITLGAATKLLDDMMINYSEWHTERTPQGKKVNSVEETSSLGDKIDAIMSMLANGRSHIDPNNVPLASLVAQEENVDVNFIKSNNFNNNAYRNNYGNNNYRPYPSNNGNGYGNSYGNSYNNNKSVPSGLEVMLKEFISTQTAFNKTVEEKLGKIDVLASKVDSLALDVDLLKLKVMPEEVKDARFAKTNTIQVRINDNIRMLAELHARWDREEKEKLAKENNVAKIWTITTTSNVDSSHVATPPTINGKIIGVGNVSTPSTKRAKLPETAETACDKTAEIFQNIGDNDSIAVEHNGLDFHDCHITEVIKFLQKLARSPNASAINLAFTKHITNALIKAREEKLKLEASIPRKLEDGWEPIIKMKFNDFECNALCDLGASISVMSKKIYDMFDLPPLKNCYLGFNLADNVKNKPLGRIDNVRITVNNNLVPVDFVVLDIECNASCPIVLGRPFL</sequence>
<feature type="compositionally biased region" description="Polar residues" evidence="3">
    <location>
        <begin position="622"/>
        <end position="635"/>
    </location>
</feature>
<feature type="domain" description="Integrase catalytic" evidence="4">
    <location>
        <begin position="290"/>
        <end position="460"/>
    </location>
</feature>
<organism evidence="5 6">
    <name type="scientific">Lolium multiflorum</name>
    <name type="common">Italian ryegrass</name>
    <name type="synonym">Lolium perenne subsp. multiflorum</name>
    <dbReference type="NCBI Taxonomy" id="4521"/>
    <lineage>
        <taxon>Eukaryota</taxon>
        <taxon>Viridiplantae</taxon>
        <taxon>Streptophyta</taxon>
        <taxon>Embryophyta</taxon>
        <taxon>Tracheophyta</taxon>
        <taxon>Spermatophyta</taxon>
        <taxon>Magnoliopsida</taxon>
        <taxon>Liliopsida</taxon>
        <taxon>Poales</taxon>
        <taxon>Poaceae</taxon>
        <taxon>BOP clade</taxon>
        <taxon>Pooideae</taxon>
        <taxon>Poodae</taxon>
        <taxon>Poeae</taxon>
        <taxon>Poeae Chloroplast Group 2 (Poeae type)</taxon>
        <taxon>Loliodinae</taxon>
        <taxon>Loliinae</taxon>
        <taxon>Lolium</taxon>
    </lineage>
</organism>
<dbReference type="SUPFAM" id="SSF53098">
    <property type="entry name" value="Ribonuclease H-like"/>
    <property type="match status" value="1"/>
</dbReference>
<keyword evidence="2" id="KW-0378">Hydrolase</keyword>